<name>A0A0K8R3J8_IXORI</name>
<dbReference type="AlphaFoldDB" id="A0A0K8R3J8"/>
<accession>A0A0K8R3J8</accession>
<organism evidence="1">
    <name type="scientific">Ixodes ricinus</name>
    <name type="common">Common tick</name>
    <name type="synonym">Acarus ricinus</name>
    <dbReference type="NCBI Taxonomy" id="34613"/>
    <lineage>
        <taxon>Eukaryota</taxon>
        <taxon>Metazoa</taxon>
        <taxon>Ecdysozoa</taxon>
        <taxon>Arthropoda</taxon>
        <taxon>Chelicerata</taxon>
        <taxon>Arachnida</taxon>
        <taxon>Acari</taxon>
        <taxon>Parasitiformes</taxon>
        <taxon>Ixodida</taxon>
        <taxon>Ixodoidea</taxon>
        <taxon>Ixodidae</taxon>
        <taxon>Ixodinae</taxon>
        <taxon>Ixodes</taxon>
    </lineage>
</organism>
<evidence type="ECO:0000313" key="1">
    <source>
        <dbReference type="EMBL" id="JAA65702.1"/>
    </source>
</evidence>
<proteinExistence type="evidence at transcript level"/>
<dbReference type="EMBL" id="GADI01008106">
    <property type="protein sequence ID" value="JAA65702.1"/>
    <property type="molecule type" value="mRNA"/>
</dbReference>
<reference evidence="1" key="1">
    <citation type="submission" date="2012-12" db="EMBL/GenBank/DDBJ databases">
        <title>Identification and characterization of a phenylalanine ammonia-lyase gene family in Isatis indigotica Fort.</title>
        <authorList>
            <person name="Liu Q."/>
            <person name="Chen J."/>
            <person name="Zhou X."/>
            <person name="Di P."/>
            <person name="Xiao Y."/>
            <person name="Xuan H."/>
            <person name="Zhang L."/>
            <person name="Chen W."/>
        </authorList>
    </citation>
    <scope>NUCLEOTIDE SEQUENCE</scope>
    <source>
        <tissue evidence="1">Salivary gland</tissue>
    </source>
</reference>
<sequence length="134" mass="14550">MEESQGWYVDPHTKSIFASFSSLAICTTRTGCESSRNFKTAHDSPVVAGKTPVRLKPFKANQAKEHRLEAGGLGTLEVDSVKTAARLETPVPRDIVVAGHVPSVAGFLALSTRLPDVFETVVERTAQGTYEDYN</sequence>
<protein>
    <submittedName>
        <fullName evidence="1">Putative traf</fullName>
    </submittedName>
</protein>